<dbReference type="CDD" id="cd03801">
    <property type="entry name" value="GT4_PimA-like"/>
    <property type="match status" value="1"/>
</dbReference>
<dbReference type="Pfam" id="PF13692">
    <property type="entry name" value="Glyco_trans_1_4"/>
    <property type="match status" value="1"/>
</dbReference>
<dbReference type="Proteomes" id="UP001198862">
    <property type="component" value="Unassembled WGS sequence"/>
</dbReference>
<comment type="caution">
    <text evidence="1">The sequence shown here is derived from an EMBL/GenBank/DDBJ whole genome shotgun (WGS) entry which is preliminary data.</text>
</comment>
<keyword evidence="2" id="KW-1185">Reference proteome</keyword>
<dbReference type="Gene3D" id="3.40.50.2000">
    <property type="entry name" value="Glycogen Phosphorylase B"/>
    <property type="match status" value="2"/>
</dbReference>
<reference evidence="1 2" key="1">
    <citation type="submission" date="2021-11" db="EMBL/GenBank/DDBJ databases">
        <authorList>
            <person name="Lee D.-H."/>
            <person name="Kim S.-B."/>
        </authorList>
    </citation>
    <scope>NUCLEOTIDE SEQUENCE [LARGE SCALE GENOMIC DNA]</scope>
    <source>
        <strain evidence="1 2">KCTC 52223</strain>
    </source>
</reference>
<organism evidence="1 2">
    <name type="scientific">Reyranella aquatilis</name>
    <dbReference type="NCBI Taxonomy" id="2035356"/>
    <lineage>
        <taxon>Bacteria</taxon>
        <taxon>Pseudomonadati</taxon>
        <taxon>Pseudomonadota</taxon>
        <taxon>Alphaproteobacteria</taxon>
        <taxon>Hyphomicrobiales</taxon>
        <taxon>Reyranellaceae</taxon>
        <taxon>Reyranella</taxon>
    </lineage>
</organism>
<dbReference type="PANTHER" id="PTHR45947">
    <property type="entry name" value="SULFOQUINOVOSYL TRANSFERASE SQD2"/>
    <property type="match status" value="1"/>
</dbReference>
<accession>A0ABS8KST3</accession>
<dbReference type="InterPro" id="IPR050194">
    <property type="entry name" value="Glycosyltransferase_grp1"/>
</dbReference>
<evidence type="ECO:0000313" key="2">
    <source>
        <dbReference type="Proteomes" id="UP001198862"/>
    </source>
</evidence>
<dbReference type="RefSeq" id="WP_230550355.1">
    <property type="nucleotide sequence ID" value="NZ_JAJISD010000003.1"/>
</dbReference>
<dbReference type="EMBL" id="JAJISD010000003">
    <property type="protein sequence ID" value="MCC8429144.1"/>
    <property type="molecule type" value="Genomic_DNA"/>
</dbReference>
<protein>
    <submittedName>
        <fullName evidence="1">Glycosyltransferase family 4 protein</fullName>
    </submittedName>
</protein>
<dbReference type="PANTHER" id="PTHR45947:SF3">
    <property type="entry name" value="SULFOQUINOVOSYL TRANSFERASE SQD2"/>
    <property type="match status" value="1"/>
</dbReference>
<evidence type="ECO:0000313" key="1">
    <source>
        <dbReference type="EMBL" id="MCC8429144.1"/>
    </source>
</evidence>
<name>A0ABS8KST3_9HYPH</name>
<proteinExistence type="predicted"/>
<dbReference type="SUPFAM" id="SSF53756">
    <property type="entry name" value="UDP-Glycosyltransferase/glycogen phosphorylase"/>
    <property type="match status" value="1"/>
</dbReference>
<gene>
    <name evidence="1" type="ORF">LJ725_09210</name>
</gene>
<sequence>MRVLMHTPLKAPDHPLPSGDREMARGLVRLLERLDHEVLMPQASRVAPGAPPVATHLALERRARAQAARLIARWRALPAHHPERFDLWFTYHCYYRKPDWLGPLVTRALGIPYVIVEASHAPRRAQGPTRIGHRAVERALAAADLVLTVNPRDVPGVKARLRPGARQVWLPPFIDVAPFRVPARRDPARAPLLLSVGMMRTRDKLDSYRVLAHAFGLLKDSAWRALLVGDGPARPEIEALMAPFGERVRFAGAVPHGELPSLYASADLYLWPAINEAYGMAFLEAQAAGLPVVAGRTGGVPAVVADGISGLLTPIGDAAAFAAAVKRLLQAPDERARLGAAAAARVAAHHDERAAAQALASALATVRGLPR</sequence>